<feature type="domain" description="LysM" evidence="3">
    <location>
        <begin position="408"/>
        <end position="452"/>
    </location>
</feature>
<reference evidence="5" key="1">
    <citation type="submission" date="2014-11" db="EMBL/GenBank/DDBJ databases">
        <title>Genome sequencing of Roseivirga sp. D-25.</title>
        <authorList>
            <person name="Selvaratnam C."/>
            <person name="Thevarajoo S."/>
            <person name="Goh K.M."/>
            <person name="Eee R."/>
            <person name="Chan K.-G."/>
            <person name="Chong C.S."/>
        </authorList>
    </citation>
    <scope>NUCLEOTIDE SEQUENCE [LARGE SCALE GENOMIC DNA]</scope>
    <source>
        <strain evidence="5">D-25</strain>
    </source>
</reference>
<dbReference type="Pfam" id="PF01476">
    <property type="entry name" value="LysM"/>
    <property type="match status" value="2"/>
</dbReference>
<keyword evidence="5" id="KW-1185">Reference proteome</keyword>
<dbReference type="InterPro" id="IPR036779">
    <property type="entry name" value="LysM_dom_sf"/>
</dbReference>
<feature type="signal peptide" evidence="2">
    <location>
        <begin position="1"/>
        <end position="23"/>
    </location>
</feature>
<dbReference type="PANTHER" id="PTHR33734">
    <property type="entry name" value="LYSM DOMAIN-CONTAINING GPI-ANCHORED PROTEIN 2"/>
    <property type="match status" value="1"/>
</dbReference>
<feature type="chain" id="PRO_5005580367" description="LysM domain-containing protein" evidence="2">
    <location>
        <begin position="24"/>
        <end position="453"/>
    </location>
</feature>
<evidence type="ECO:0000256" key="2">
    <source>
        <dbReference type="SAM" id="SignalP"/>
    </source>
</evidence>
<dbReference type="SUPFAM" id="SSF53955">
    <property type="entry name" value="Lysozyme-like"/>
    <property type="match status" value="1"/>
</dbReference>
<feature type="domain" description="LysM" evidence="3">
    <location>
        <begin position="338"/>
        <end position="381"/>
    </location>
</feature>
<evidence type="ECO:0000313" key="5">
    <source>
        <dbReference type="Proteomes" id="UP000036908"/>
    </source>
</evidence>
<accession>A0A0L8AK87</accession>
<comment type="caution">
    <text evidence="4">The sequence shown here is derived from an EMBL/GenBank/DDBJ whole genome shotgun (WGS) entry which is preliminary data.</text>
</comment>
<evidence type="ECO:0000313" key="4">
    <source>
        <dbReference type="EMBL" id="KOF02868.1"/>
    </source>
</evidence>
<protein>
    <recommendedName>
        <fullName evidence="3">LysM domain-containing protein</fullName>
    </recommendedName>
</protein>
<dbReference type="PROSITE" id="PS00922">
    <property type="entry name" value="TRANSGLYCOSYLASE"/>
    <property type="match status" value="1"/>
</dbReference>
<dbReference type="EMBL" id="JSVA01000010">
    <property type="protein sequence ID" value="KOF02868.1"/>
    <property type="molecule type" value="Genomic_DNA"/>
</dbReference>
<dbReference type="InterPro" id="IPR018392">
    <property type="entry name" value="LysM"/>
</dbReference>
<dbReference type="RefSeq" id="WP_053223828.1">
    <property type="nucleotide sequence ID" value="NZ_JSVA01000010.1"/>
</dbReference>
<dbReference type="CDD" id="cd16894">
    <property type="entry name" value="MltD-like"/>
    <property type="match status" value="1"/>
</dbReference>
<dbReference type="InterPro" id="IPR008258">
    <property type="entry name" value="Transglycosylase_SLT_dom_1"/>
</dbReference>
<dbReference type="Pfam" id="PF01464">
    <property type="entry name" value="SLT"/>
    <property type="match status" value="1"/>
</dbReference>
<dbReference type="Proteomes" id="UP000036908">
    <property type="component" value="Unassembled WGS sequence"/>
</dbReference>
<dbReference type="InterPro" id="IPR000189">
    <property type="entry name" value="Transglyc_AS"/>
</dbReference>
<gene>
    <name evidence="4" type="ORF">OB69_11325</name>
</gene>
<dbReference type="PANTHER" id="PTHR33734:SF22">
    <property type="entry name" value="MEMBRANE-BOUND LYTIC MUREIN TRANSGLYCOSYLASE D"/>
    <property type="match status" value="1"/>
</dbReference>
<evidence type="ECO:0000259" key="3">
    <source>
        <dbReference type="PROSITE" id="PS51782"/>
    </source>
</evidence>
<dbReference type="CDD" id="cd00118">
    <property type="entry name" value="LysM"/>
    <property type="match status" value="2"/>
</dbReference>
<dbReference type="OrthoDB" id="9815002at2"/>
<organism evidence="4 5">
    <name type="scientific">Roseivirga seohaensis subsp. aquiponti</name>
    <dbReference type="NCBI Taxonomy" id="1566026"/>
    <lineage>
        <taxon>Bacteria</taxon>
        <taxon>Pseudomonadati</taxon>
        <taxon>Bacteroidota</taxon>
        <taxon>Cytophagia</taxon>
        <taxon>Cytophagales</taxon>
        <taxon>Roseivirgaceae</taxon>
        <taxon>Roseivirga</taxon>
    </lineage>
</organism>
<dbReference type="GO" id="GO:0008932">
    <property type="term" value="F:lytic endotransglycosylase activity"/>
    <property type="evidence" value="ECO:0007669"/>
    <property type="project" value="TreeGrafter"/>
</dbReference>
<dbReference type="Gene3D" id="3.10.350.10">
    <property type="entry name" value="LysM domain"/>
    <property type="match status" value="2"/>
</dbReference>
<evidence type="ECO:0000256" key="1">
    <source>
        <dbReference type="ARBA" id="ARBA00007734"/>
    </source>
</evidence>
<keyword evidence="2" id="KW-0732">Signal</keyword>
<dbReference type="InterPro" id="IPR023346">
    <property type="entry name" value="Lysozyme-like_dom_sf"/>
</dbReference>
<dbReference type="SMART" id="SM00257">
    <property type="entry name" value="LysM"/>
    <property type="match status" value="2"/>
</dbReference>
<dbReference type="PROSITE" id="PS51782">
    <property type="entry name" value="LYSM"/>
    <property type="match status" value="2"/>
</dbReference>
<dbReference type="GO" id="GO:0016020">
    <property type="term" value="C:membrane"/>
    <property type="evidence" value="ECO:0007669"/>
    <property type="project" value="InterPro"/>
</dbReference>
<dbReference type="GO" id="GO:0000270">
    <property type="term" value="P:peptidoglycan metabolic process"/>
    <property type="evidence" value="ECO:0007669"/>
    <property type="project" value="InterPro"/>
</dbReference>
<name>A0A0L8AK87_9BACT</name>
<dbReference type="AlphaFoldDB" id="A0A0L8AK87"/>
<dbReference type="SUPFAM" id="SSF54106">
    <property type="entry name" value="LysM domain"/>
    <property type="match status" value="2"/>
</dbReference>
<proteinExistence type="inferred from homology"/>
<comment type="similarity">
    <text evidence="1">Belongs to the transglycosylase Slt family.</text>
</comment>
<sequence>MKRLHWALLLVFTSFPFIQQGHATNDTIPEEFKPSYDYAPDFSYEELQARYDKLDLEIDISFNDQVKAFINYFTVRNRDYTREMIRRREVYFPIFEKYLKEYDLPEELKYLPIIESGLNPGAVSGPKAVGLWQFMSPTAKQQGLQIDWYIDERMDPEKSTEAACQYIKWLYGILGDWKMTLAAYNSGIGNVQRAMRRSNKDDFWEVYRYLPRETRSYVPQFAAILYAMEYADEHNLFVDDLQYPIDFEEIEVNQFVYLKAFADESGMDLGTLEKLNPAIKKGALPANAKGFKLRIPKDGMALYETNRENILAKAEEGRKEFEKMATNMPGSTFGKEKVVYRVVSGDVLGTIARKHQVRIEDLRAWNNIKGSMIKVGQRLNIYAGPDFLSDNTIVTAKKVLNQPIPSSKEYIVEPGDTLWDISRMYEGLTIERIKELNDLNSTSLKPGMKLKIG</sequence>
<dbReference type="PATRIC" id="fig|1566026.4.peg.551"/>
<dbReference type="Gene3D" id="1.10.530.10">
    <property type="match status" value="1"/>
</dbReference>